<dbReference type="Proteomes" id="UP000076798">
    <property type="component" value="Unassembled WGS sequence"/>
</dbReference>
<dbReference type="STRING" id="1314776.A0A165Z1Y8"/>
<dbReference type="GO" id="GO:0016705">
    <property type="term" value="F:oxidoreductase activity, acting on paired donors, with incorporation or reduction of molecular oxygen"/>
    <property type="evidence" value="ECO:0007669"/>
    <property type="project" value="InterPro"/>
</dbReference>
<dbReference type="PANTHER" id="PTHR46300">
    <property type="entry name" value="P450, PUTATIVE (EUROFUNG)-RELATED-RELATED"/>
    <property type="match status" value="1"/>
</dbReference>
<dbReference type="SUPFAM" id="SSF48264">
    <property type="entry name" value="Cytochrome P450"/>
    <property type="match status" value="1"/>
</dbReference>
<dbReference type="AlphaFoldDB" id="A0A165Z1Y8"/>
<feature type="binding site" description="axial binding residue" evidence="9">
    <location>
        <position position="433"/>
    </location>
    <ligand>
        <name>heme</name>
        <dbReference type="ChEBI" id="CHEBI:30413"/>
    </ligand>
    <ligandPart>
        <name>Fe</name>
        <dbReference type="ChEBI" id="CHEBI:18248"/>
    </ligandPart>
</feature>
<dbReference type="GO" id="GO:0020037">
    <property type="term" value="F:heme binding"/>
    <property type="evidence" value="ECO:0007669"/>
    <property type="project" value="InterPro"/>
</dbReference>
<evidence type="ECO:0000256" key="2">
    <source>
        <dbReference type="ARBA" id="ARBA00005179"/>
    </source>
</evidence>
<dbReference type="Gene3D" id="1.10.630.10">
    <property type="entry name" value="Cytochrome P450"/>
    <property type="match status" value="1"/>
</dbReference>
<keyword evidence="4 9" id="KW-0349">Heme</keyword>
<evidence type="ECO:0000256" key="7">
    <source>
        <dbReference type="ARBA" id="ARBA00023004"/>
    </source>
</evidence>
<dbReference type="GO" id="GO:0005506">
    <property type="term" value="F:iron ion binding"/>
    <property type="evidence" value="ECO:0007669"/>
    <property type="project" value="InterPro"/>
</dbReference>
<comment type="pathway">
    <text evidence="2">Secondary metabolite biosynthesis.</text>
</comment>
<organism evidence="11 12">
    <name type="scientific">Sistotremastrum suecicum HHB10207 ss-3</name>
    <dbReference type="NCBI Taxonomy" id="1314776"/>
    <lineage>
        <taxon>Eukaryota</taxon>
        <taxon>Fungi</taxon>
        <taxon>Dikarya</taxon>
        <taxon>Basidiomycota</taxon>
        <taxon>Agaricomycotina</taxon>
        <taxon>Agaricomycetes</taxon>
        <taxon>Sistotremastrales</taxon>
        <taxon>Sistotremastraceae</taxon>
        <taxon>Sistotremastrum</taxon>
    </lineage>
</organism>
<dbReference type="InterPro" id="IPR001128">
    <property type="entry name" value="Cyt_P450"/>
</dbReference>
<evidence type="ECO:0000256" key="8">
    <source>
        <dbReference type="ARBA" id="ARBA00023033"/>
    </source>
</evidence>
<evidence type="ECO:0000256" key="10">
    <source>
        <dbReference type="RuleBase" id="RU000461"/>
    </source>
</evidence>
<dbReference type="InterPro" id="IPR017972">
    <property type="entry name" value="Cyt_P450_CS"/>
</dbReference>
<dbReference type="PRINTS" id="PR00463">
    <property type="entry name" value="EP450I"/>
</dbReference>
<evidence type="ECO:0000256" key="5">
    <source>
        <dbReference type="ARBA" id="ARBA00022723"/>
    </source>
</evidence>
<dbReference type="InterPro" id="IPR050364">
    <property type="entry name" value="Cytochrome_P450_fung"/>
</dbReference>
<accession>A0A165Z1Y8</accession>
<dbReference type="PROSITE" id="PS00086">
    <property type="entry name" value="CYTOCHROME_P450"/>
    <property type="match status" value="1"/>
</dbReference>
<comment type="cofactor">
    <cofactor evidence="1 9">
        <name>heme</name>
        <dbReference type="ChEBI" id="CHEBI:30413"/>
    </cofactor>
</comment>
<dbReference type="InterPro" id="IPR002401">
    <property type="entry name" value="Cyt_P450_E_grp-I"/>
</dbReference>
<dbReference type="EMBL" id="KV428214">
    <property type="protein sequence ID" value="KZT33846.1"/>
    <property type="molecule type" value="Genomic_DNA"/>
</dbReference>
<evidence type="ECO:0000313" key="12">
    <source>
        <dbReference type="Proteomes" id="UP000076798"/>
    </source>
</evidence>
<keyword evidence="7 9" id="KW-0408">Iron</keyword>
<dbReference type="OrthoDB" id="2789670at2759"/>
<keyword evidence="12" id="KW-1185">Reference proteome</keyword>
<evidence type="ECO:0000313" key="11">
    <source>
        <dbReference type="EMBL" id="KZT33846.1"/>
    </source>
</evidence>
<gene>
    <name evidence="11" type="ORF">SISSUDRAFT_1065792</name>
</gene>
<keyword evidence="6 10" id="KW-0560">Oxidoreductase</keyword>
<sequence>MDRFRSNISIFQSTSLSVFDARIIICSFLAFCAVGLYQRLRSYASSSLPYPPGPKGIPILGNALQVPLKTPWIKFTEWAAVYGDMFYLRILGRDVIVLNSSKVAYDLLHKRSAIYSDRPGMALTRDFGGWDFSIVIDPYGDHFHLKRKFMNQSLNPSATRRIYPMMADNAKLFMQGLLREPTQFQTLNRMYAGANILMLTYGHQETDHELVGWLPYFVWGSRFSDLMKRMKAATYQASAVPYNAIKQKFLNGTSLPCMATTLLEDNTKPNGIVEHEFAILGSLASTYIAGADTTVATLDTFAIAMIYYPEVQREAQRLIDELLHGERLPTFDDREDLPYVEAIFQEVLRWKPIVPGGVPHRSTEDDVYQGMFIPKGTMVIFNVSAMMTNSRDFPNPSEFNPGRFLYTDEGRYTLRADIAKPEDIAFGFGRRICPGRHFADAWVWLGMINMLALFEISPEIGLDGKPILPDLEYEEGLVSHPKPFKYSLKPRPATAVLLSS</sequence>
<keyword evidence="8 10" id="KW-0503">Monooxygenase</keyword>
<protein>
    <submittedName>
        <fullName evidence="11">Cytochrome P450</fullName>
    </submittedName>
</protein>
<evidence type="ECO:0000256" key="4">
    <source>
        <dbReference type="ARBA" id="ARBA00022617"/>
    </source>
</evidence>
<reference evidence="11 12" key="1">
    <citation type="journal article" date="2016" name="Mol. Biol. Evol.">
        <title>Comparative Genomics of Early-Diverging Mushroom-Forming Fungi Provides Insights into the Origins of Lignocellulose Decay Capabilities.</title>
        <authorList>
            <person name="Nagy L.G."/>
            <person name="Riley R."/>
            <person name="Tritt A."/>
            <person name="Adam C."/>
            <person name="Daum C."/>
            <person name="Floudas D."/>
            <person name="Sun H."/>
            <person name="Yadav J.S."/>
            <person name="Pangilinan J."/>
            <person name="Larsson K.H."/>
            <person name="Matsuura K."/>
            <person name="Barry K."/>
            <person name="Labutti K."/>
            <person name="Kuo R."/>
            <person name="Ohm R.A."/>
            <person name="Bhattacharya S.S."/>
            <person name="Shirouzu T."/>
            <person name="Yoshinaga Y."/>
            <person name="Martin F.M."/>
            <person name="Grigoriev I.V."/>
            <person name="Hibbett D.S."/>
        </authorList>
    </citation>
    <scope>NUCLEOTIDE SEQUENCE [LARGE SCALE GENOMIC DNA]</scope>
    <source>
        <strain evidence="11 12">HHB10207 ss-3</strain>
    </source>
</reference>
<name>A0A165Z1Y8_9AGAM</name>
<evidence type="ECO:0000256" key="6">
    <source>
        <dbReference type="ARBA" id="ARBA00023002"/>
    </source>
</evidence>
<evidence type="ECO:0000256" key="9">
    <source>
        <dbReference type="PIRSR" id="PIRSR602401-1"/>
    </source>
</evidence>
<dbReference type="PRINTS" id="PR00385">
    <property type="entry name" value="P450"/>
</dbReference>
<dbReference type="CDD" id="cd11065">
    <property type="entry name" value="CYP64-like"/>
    <property type="match status" value="1"/>
</dbReference>
<dbReference type="GO" id="GO:0004497">
    <property type="term" value="F:monooxygenase activity"/>
    <property type="evidence" value="ECO:0007669"/>
    <property type="project" value="UniProtKB-KW"/>
</dbReference>
<dbReference type="Pfam" id="PF00067">
    <property type="entry name" value="p450"/>
    <property type="match status" value="2"/>
</dbReference>
<evidence type="ECO:0000256" key="3">
    <source>
        <dbReference type="ARBA" id="ARBA00010617"/>
    </source>
</evidence>
<dbReference type="InterPro" id="IPR036396">
    <property type="entry name" value="Cyt_P450_sf"/>
</dbReference>
<evidence type="ECO:0000256" key="1">
    <source>
        <dbReference type="ARBA" id="ARBA00001971"/>
    </source>
</evidence>
<comment type="similarity">
    <text evidence="3 10">Belongs to the cytochrome P450 family.</text>
</comment>
<dbReference type="PANTHER" id="PTHR46300:SF7">
    <property type="entry name" value="P450, PUTATIVE (EUROFUNG)-RELATED"/>
    <property type="match status" value="1"/>
</dbReference>
<proteinExistence type="inferred from homology"/>
<keyword evidence="5 9" id="KW-0479">Metal-binding</keyword>